<dbReference type="OrthoDB" id="1854502at2759"/>
<dbReference type="GO" id="GO:0120009">
    <property type="term" value="P:intermembrane lipid transfer"/>
    <property type="evidence" value="ECO:0007669"/>
    <property type="project" value="UniProtKB-ARBA"/>
</dbReference>
<keyword evidence="5" id="KW-1185">Reference proteome</keyword>
<dbReference type="PANTHER" id="PTHR10972:SF205">
    <property type="entry name" value="OXYSTEROL-BINDING PROTEIN 1"/>
    <property type="match status" value="1"/>
</dbReference>
<dbReference type="SUPFAM" id="SSF144000">
    <property type="entry name" value="Oxysterol-binding protein-like"/>
    <property type="match status" value="1"/>
</dbReference>
<evidence type="ECO:0000256" key="2">
    <source>
        <dbReference type="ARBA" id="ARBA00022553"/>
    </source>
</evidence>
<dbReference type="Pfam" id="PF01237">
    <property type="entry name" value="Oxysterol_BP"/>
    <property type="match status" value="1"/>
</dbReference>
<accession>A0A1J4MRP8</accession>
<name>A0A1J4MRP8_9CRYT</name>
<dbReference type="GeneID" id="92367290"/>
<dbReference type="GO" id="GO:0032934">
    <property type="term" value="F:sterol binding"/>
    <property type="evidence" value="ECO:0007669"/>
    <property type="project" value="TreeGrafter"/>
</dbReference>
<comment type="caution">
    <text evidence="4">The sequence shown here is derived from an EMBL/GenBank/DDBJ whole genome shotgun (WGS) entry which is preliminary data.</text>
</comment>
<dbReference type="Gene3D" id="2.40.160.120">
    <property type="match status" value="1"/>
</dbReference>
<evidence type="ECO:0000256" key="1">
    <source>
        <dbReference type="ARBA" id="ARBA00008842"/>
    </source>
</evidence>
<dbReference type="PANTHER" id="PTHR10972">
    <property type="entry name" value="OXYSTEROL-BINDING PROTEIN-RELATED"/>
    <property type="match status" value="1"/>
</dbReference>
<protein>
    <submittedName>
        <fullName evidence="4">Oxysterol-binding protein</fullName>
    </submittedName>
</protein>
<feature type="region of interest" description="Disordered" evidence="3">
    <location>
        <begin position="150"/>
        <end position="172"/>
    </location>
</feature>
<proteinExistence type="inferred from homology"/>
<evidence type="ECO:0000256" key="3">
    <source>
        <dbReference type="SAM" id="MobiDB-lite"/>
    </source>
</evidence>
<dbReference type="Proteomes" id="UP000186804">
    <property type="component" value="Unassembled WGS sequence"/>
</dbReference>
<gene>
    <name evidence="4" type="ORF">cand_031060</name>
</gene>
<dbReference type="VEuPathDB" id="CryptoDB:cand_031060"/>
<comment type="similarity">
    <text evidence="1">Belongs to the OSBP family.</text>
</comment>
<dbReference type="InterPro" id="IPR000648">
    <property type="entry name" value="Oxysterol-bd"/>
</dbReference>
<keyword evidence="2" id="KW-0597">Phosphoprotein</keyword>
<dbReference type="AlphaFoldDB" id="A0A1J4MRP8"/>
<dbReference type="GO" id="GO:0005829">
    <property type="term" value="C:cytosol"/>
    <property type="evidence" value="ECO:0007669"/>
    <property type="project" value="TreeGrafter"/>
</dbReference>
<evidence type="ECO:0000313" key="4">
    <source>
        <dbReference type="EMBL" id="OII75676.1"/>
    </source>
</evidence>
<dbReference type="InterPro" id="IPR037239">
    <property type="entry name" value="OSBP_sf"/>
</dbReference>
<dbReference type="RefSeq" id="XP_067067522.1">
    <property type="nucleotide sequence ID" value="XM_067213332.1"/>
</dbReference>
<dbReference type="EMBL" id="LRBS01000086">
    <property type="protein sequence ID" value="OII75676.1"/>
    <property type="molecule type" value="Genomic_DNA"/>
</dbReference>
<sequence>MNLIRRKILFKQKKDLKSKKVLVNCEDFKISTDTEDQILYRFLQGTTPLIEESQINRNCSDLEQNILYRDIPRSSKSVLLTARSVCSKIPLHLVKGDINSGNSSPNCIESMPSTPCNKLSSEDSFISTFGNEIDLERDFKNLTNKKVTEYESKSTDGLNEKEKGSVKDNDKKCGVAPEYPKQAIERRKFLPVPKSTARFSLLSMMRQVFGKDLSRISMPICLNEPLSFIQRLAEDLEYHYLLEIASKSKSCTERMAYVTVFASTAFSSSFQRLSKPFNPILGETYELTHRGFRYIAEQVVHHPPIAAYHAESNNKDWKYWGTVWSEMSFGPNSLTIQPQGPIHLSLKTCDGIETYQWRRPKCIAHNIIFGSTWLEWVGDIVVECDQNTCIGKVSFMTDTSGIYLWSRNTDTTNKRRNIVAGFVYNEENHCIYAIDGLTDSEIKLTNLKTHPENLDRTRSSNAKSESRSLIKRASLTSTTIPSVLSKIVWKCNPQPNGSRNSANYYFTYMALELNEITPDYDPNCGANIPRTDSRFRPDQRLYENGDIDGAQLIKSKLEDEQRKRERTGNSAKPQWFTRGKLLTKSKFENQSSRISSSLSGDLMEFEWNFVGEYWDIKENSSFRAIEEVDIFHLGN</sequence>
<dbReference type="GO" id="GO:0016020">
    <property type="term" value="C:membrane"/>
    <property type="evidence" value="ECO:0007669"/>
    <property type="project" value="TreeGrafter"/>
</dbReference>
<reference evidence="4 5" key="1">
    <citation type="submission" date="2016-10" db="EMBL/GenBank/DDBJ databases">
        <title>Reductive evolution of mitochondrial metabolism and differential evolution of invasion-related proteins in Cryptosporidium.</title>
        <authorList>
            <person name="Liu S."/>
            <person name="Roellig D.M."/>
            <person name="Guo Y."/>
            <person name="Li N."/>
            <person name="Frace M.A."/>
            <person name="Tang K."/>
            <person name="Zhang L."/>
            <person name="Feng Y."/>
            <person name="Xiao L."/>
        </authorList>
    </citation>
    <scope>NUCLEOTIDE SEQUENCE [LARGE SCALE GENOMIC DNA]</scope>
    <source>
        <strain evidence="4">30847</strain>
    </source>
</reference>
<dbReference type="FunFam" id="2.40.160.120:FF:000001">
    <property type="entry name" value="Oxysterol-binding protein"/>
    <property type="match status" value="1"/>
</dbReference>
<organism evidence="4 5">
    <name type="scientific">Cryptosporidium andersoni</name>
    <dbReference type="NCBI Taxonomy" id="117008"/>
    <lineage>
        <taxon>Eukaryota</taxon>
        <taxon>Sar</taxon>
        <taxon>Alveolata</taxon>
        <taxon>Apicomplexa</taxon>
        <taxon>Conoidasida</taxon>
        <taxon>Coccidia</taxon>
        <taxon>Eucoccidiorida</taxon>
        <taxon>Eimeriorina</taxon>
        <taxon>Cryptosporidiidae</taxon>
        <taxon>Cryptosporidium</taxon>
    </lineage>
</organism>
<evidence type="ECO:0000313" key="5">
    <source>
        <dbReference type="Proteomes" id="UP000186804"/>
    </source>
</evidence>